<feature type="transmembrane region" description="Helical" evidence="1">
    <location>
        <begin position="183"/>
        <end position="202"/>
    </location>
</feature>
<protein>
    <submittedName>
        <fullName evidence="2">Uncharacterized protein</fullName>
    </submittedName>
</protein>
<evidence type="ECO:0000256" key="1">
    <source>
        <dbReference type="SAM" id="Phobius"/>
    </source>
</evidence>
<dbReference type="AlphaFoldDB" id="A0A316FCH9"/>
<gene>
    <name evidence="2" type="ORF">BC793_11252</name>
</gene>
<feature type="transmembrane region" description="Helical" evidence="1">
    <location>
        <begin position="150"/>
        <end position="171"/>
    </location>
</feature>
<dbReference type="RefSeq" id="WP_109596566.1">
    <property type="nucleotide sequence ID" value="NZ_BONA01000029.1"/>
</dbReference>
<proteinExistence type="predicted"/>
<feature type="transmembrane region" description="Helical" evidence="1">
    <location>
        <begin position="103"/>
        <end position="129"/>
    </location>
</feature>
<reference evidence="2 3" key="1">
    <citation type="submission" date="2018-05" db="EMBL/GenBank/DDBJ databases">
        <title>Genomic Encyclopedia of Archaeal and Bacterial Type Strains, Phase II (KMG-II): from individual species to whole genera.</title>
        <authorList>
            <person name="Goeker M."/>
        </authorList>
    </citation>
    <scope>NUCLEOTIDE SEQUENCE [LARGE SCALE GENOMIC DNA]</scope>
    <source>
        <strain evidence="2 3">DSM 45184</strain>
    </source>
</reference>
<keyword evidence="1" id="KW-0812">Transmembrane</keyword>
<feature type="transmembrane region" description="Helical" evidence="1">
    <location>
        <begin position="21"/>
        <end position="44"/>
    </location>
</feature>
<evidence type="ECO:0000313" key="2">
    <source>
        <dbReference type="EMBL" id="PWK44177.1"/>
    </source>
</evidence>
<organism evidence="2 3">
    <name type="scientific">Actinoplanes xinjiangensis</name>
    <dbReference type="NCBI Taxonomy" id="512350"/>
    <lineage>
        <taxon>Bacteria</taxon>
        <taxon>Bacillati</taxon>
        <taxon>Actinomycetota</taxon>
        <taxon>Actinomycetes</taxon>
        <taxon>Micromonosporales</taxon>
        <taxon>Micromonosporaceae</taxon>
        <taxon>Actinoplanes</taxon>
    </lineage>
</organism>
<feature type="transmembrane region" description="Helical" evidence="1">
    <location>
        <begin position="50"/>
        <end position="70"/>
    </location>
</feature>
<name>A0A316FCH9_9ACTN</name>
<dbReference type="OrthoDB" id="3401642at2"/>
<sequence>MDVLFDALDRAMESARRRWPTTLFVIGAVLWVLVTAALVGFALLDSNPTAGVVLAAPPAALLAIVVARGITRLRWPVWPVGVALPVMLAGLVAPQAARYDDVFRWVVPVVVFIYAQILLGTVAAGDELFRRRVGRTGKGRALMSAIGRRRILQVKVLVATIVVLASSQIPVGVGIDDYAPGNAVGWSTFEFMFSCAAVPMFVGV</sequence>
<comment type="caution">
    <text evidence="2">The sequence shown here is derived from an EMBL/GenBank/DDBJ whole genome shotgun (WGS) entry which is preliminary data.</text>
</comment>
<accession>A0A316FCH9</accession>
<keyword evidence="1" id="KW-1133">Transmembrane helix</keyword>
<dbReference type="EMBL" id="QGGR01000012">
    <property type="protein sequence ID" value="PWK44177.1"/>
    <property type="molecule type" value="Genomic_DNA"/>
</dbReference>
<dbReference type="Proteomes" id="UP000245697">
    <property type="component" value="Unassembled WGS sequence"/>
</dbReference>
<evidence type="ECO:0000313" key="3">
    <source>
        <dbReference type="Proteomes" id="UP000245697"/>
    </source>
</evidence>
<keyword evidence="1" id="KW-0472">Membrane</keyword>
<feature type="transmembrane region" description="Helical" evidence="1">
    <location>
        <begin position="77"/>
        <end position="97"/>
    </location>
</feature>
<keyword evidence="3" id="KW-1185">Reference proteome</keyword>